<dbReference type="FunFam" id="3.40.50.300:FF:000032">
    <property type="entry name" value="Export ABC transporter ATP-binding protein"/>
    <property type="match status" value="1"/>
</dbReference>
<dbReference type="Pfam" id="PF00005">
    <property type="entry name" value="ABC_tran"/>
    <property type="match status" value="1"/>
</dbReference>
<proteinExistence type="predicted"/>
<dbReference type="PANTHER" id="PTHR24220:SF86">
    <property type="entry name" value="ABC TRANSPORTER ABCH.1"/>
    <property type="match status" value="1"/>
</dbReference>
<dbReference type="GO" id="GO:0098796">
    <property type="term" value="C:membrane protein complex"/>
    <property type="evidence" value="ECO:0007669"/>
    <property type="project" value="UniProtKB-ARBA"/>
</dbReference>
<keyword evidence="1" id="KW-0813">Transport</keyword>
<sequence length="233" mass="26094">MLEIIEGTKVYRDGDKELVVFRGLNLHIERGSFVSITGRSGSGKSTLLHILGCMDRLTGGEYRFDGHRVDDLSEEELARFRGRHFGFVFQSFFLIRELTAVENVEAPMGYAGVPAGKRRERAMELLRRVGLEEHAHRYPDRLSGGQRQRVAIARALANSPDVVFADEPTGNLDRENGERVVELLLELHREGTTLVLVTHDESLAALAPRRLALRDGRLEEHVANESIAVARKG</sequence>
<dbReference type="AlphaFoldDB" id="A0A2A6DZZ0"/>
<dbReference type="InterPro" id="IPR015854">
    <property type="entry name" value="ABC_transpr_LolD-like"/>
</dbReference>
<evidence type="ECO:0000313" key="5">
    <source>
        <dbReference type="EMBL" id="PDO10324.1"/>
    </source>
</evidence>
<dbReference type="PROSITE" id="PS50893">
    <property type="entry name" value="ABC_TRANSPORTER_2"/>
    <property type="match status" value="1"/>
</dbReference>
<dbReference type="InterPro" id="IPR003439">
    <property type="entry name" value="ABC_transporter-like_ATP-bd"/>
</dbReference>
<dbReference type="EMBL" id="MOXJ01000015">
    <property type="protein sequence ID" value="PDO10324.1"/>
    <property type="molecule type" value="Genomic_DNA"/>
</dbReference>
<keyword evidence="3 5" id="KW-0067">ATP-binding</keyword>
<dbReference type="Proteomes" id="UP000243688">
    <property type="component" value="Unassembled WGS sequence"/>
</dbReference>
<dbReference type="InterPro" id="IPR027417">
    <property type="entry name" value="P-loop_NTPase"/>
</dbReference>
<dbReference type="PANTHER" id="PTHR24220">
    <property type="entry name" value="IMPORT ATP-BINDING PROTEIN"/>
    <property type="match status" value="1"/>
</dbReference>
<protein>
    <submittedName>
        <fullName evidence="5">Macrolide ABC transporter ATP-binding protein</fullName>
    </submittedName>
</protein>
<dbReference type="Gene3D" id="3.40.50.300">
    <property type="entry name" value="P-loop containing nucleotide triphosphate hydrolases"/>
    <property type="match status" value="1"/>
</dbReference>
<dbReference type="GO" id="GO:0022857">
    <property type="term" value="F:transmembrane transporter activity"/>
    <property type="evidence" value="ECO:0007669"/>
    <property type="project" value="TreeGrafter"/>
</dbReference>
<comment type="caution">
    <text evidence="5">The sequence shown here is derived from an EMBL/GenBank/DDBJ whole genome shotgun (WGS) entry which is preliminary data.</text>
</comment>
<dbReference type="SMART" id="SM00382">
    <property type="entry name" value="AAA"/>
    <property type="match status" value="1"/>
</dbReference>
<dbReference type="GO" id="GO:0016887">
    <property type="term" value="F:ATP hydrolysis activity"/>
    <property type="evidence" value="ECO:0007669"/>
    <property type="project" value="InterPro"/>
</dbReference>
<feature type="domain" description="ABC transporter" evidence="4">
    <location>
        <begin position="5"/>
        <end position="232"/>
    </location>
</feature>
<evidence type="ECO:0000313" key="6">
    <source>
        <dbReference type="Proteomes" id="UP000243688"/>
    </source>
</evidence>
<evidence type="ECO:0000256" key="3">
    <source>
        <dbReference type="ARBA" id="ARBA00022840"/>
    </source>
</evidence>
<dbReference type="InterPro" id="IPR003593">
    <property type="entry name" value="AAA+_ATPase"/>
</dbReference>
<name>A0A2A6DZZ0_9BACL</name>
<dbReference type="SUPFAM" id="SSF52540">
    <property type="entry name" value="P-loop containing nucleoside triphosphate hydrolases"/>
    <property type="match status" value="1"/>
</dbReference>
<organism evidence="5 6">
    <name type="scientific">Candidatus Reconcilbacillus cellulovorans</name>
    <dbReference type="NCBI Taxonomy" id="1906605"/>
    <lineage>
        <taxon>Bacteria</taxon>
        <taxon>Bacillati</taxon>
        <taxon>Bacillota</taxon>
        <taxon>Bacilli</taxon>
        <taxon>Bacillales</taxon>
        <taxon>Paenibacillaceae</taxon>
        <taxon>Candidatus Reconcilbacillus</taxon>
    </lineage>
</organism>
<dbReference type="GO" id="GO:0005886">
    <property type="term" value="C:plasma membrane"/>
    <property type="evidence" value="ECO:0007669"/>
    <property type="project" value="TreeGrafter"/>
</dbReference>
<dbReference type="InterPro" id="IPR017911">
    <property type="entry name" value="MacB-like_ATP-bd"/>
</dbReference>
<evidence type="ECO:0000256" key="2">
    <source>
        <dbReference type="ARBA" id="ARBA00022741"/>
    </source>
</evidence>
<evidence type="ECO:0000259" key="4">
    <source>
        <dbReference type="PROSITE" id="PS50893"/>
    </source>
</evidence>
<accession>A0A2A6DZZ0</accession>
<dbReference type="PROSITE" id="PS00211">
    <property type="entry name" value="ABC_TRANSPORTER_1"/>
    <property type="match status" value="1"/>
</dbReference>
<gene>
    <name evidence="5" type="ORF">BLM47_07250</name>
</gene>
<dbReference type="InterPro" id="IPR017871">
    <property type="entry name" value="ABC_transporter-like_CS"/>
</dbReference>
<reference evidence="5 6" key="1">
    <citation type="submission" date="2016-12" db="EMBL/GenBank/DDBJ databases">
        <title>Candidatus Reconcilibacillus cellulovorans genome.</title>
        <authorList>
            <person name="Kolinko S."/>
            <person name="Wu Y.-W."/>
            <person name="Tachea F."/>
            <person name="Denzel E."/>
            <person name="Hiras J."/>
            <person name="Baecker N."/>
            <person name="Chan L.J."/>
            <person name="Eichorst S.A."/>
            <person name="Frey D."/>
            <person name="Adams P.D."/>
            <person name="Pray T."/>
            <person name="Tanjore D."/>
            <person name="Petzold C.J."/>
            <person name="Gladden J.M."/>
            <person name="Simmons B.A."/>
            <person name="Singer S.W."/>
        </authorList>
    </citation>
    <scope>NUCLEOTIDE SEQUENCE [LARGE SCALE GENOMIC DNA]</scope>
    <source>
        <strain evidence="5">JTherm</strain>
    </source>
</reference>
<dbReference type="CDD" id="cd03255">
    <property type="entry name" value="ABC_MJ0796_LolCDE_FtsE"/>
    <property type="match status" value="1"/>
</dbReference>
<evidence type="ECO:0000256" key="1">
    <source>
        <dbReference type="ARBA" id="ARBA00022448"/>
    </source>
</evidence>
<keyword evidence="2" id="KW-0547">Nucleotide-binding</keyword>
<dbReference type="GO" id="GO:0005524">
    <property type="term" value="F:ATP binding"/>
    <property type="evidence" value="ECO:0007669"/>
    <property type="project" value="UniProtKB-KW"/>
</dbReference>